<name>A0A397ZZA0_BRACM</name>
<gene>
    <name evidence="1" type="ORF">BRARA_C02869</name>
</gene>
<dbReference type="AlphaFoldDB" id="A0A397ZZA0"/>
<sequence>MDLVIKFLLCELSICGKLYIFLMRIYACMMQGSILYENLRMSDYNTLSSFMRSMCDIIFCIMSKNSCNSYSYFAFFGI</sequence>
<dbReference type="Proteomes" id="UP000264353">
    <property type="component" value="Chromosome A3"/>
</dbReference>
<reference evidence="1 2" key="1">
    <citation type="submission" date="2018-06" db="EMBL/GenBank/DDBJ databases">
        <title>WGS assembly of Brassica rapa FPsc.</title>
        <authorList>
            <person name="Bowman J."/>
            <person name="Kohchi T."/>
            <person name="Yamato K."/>
            <person name="Jenkins J."/>
            <person name="Shu S."/>
            <person name="Ishizaki K."/>
            <person name="Yamaoka S."/>
            <person name="Nishihama R."/>
            <person name="Nakamura Y."/>
            <person name="Berger F."/>
            <person name="Adam C."/>
            <person name="Aki S."/>
            <person name="Althoff F."/>
            <person name="Araki T."/>
            <person name="Arteaga-Vazquez M."/>
            <person name="Balasubrmanian S."/>
            <person name="Bauer D."/>
            <person name="Boehm C."/>
            <person name="Briginshaw L."/>
            <person name="Caballero-Perez J."/>
            <person name="Catarino B."/>
            <person name="Chen F."/>
            <person name="Chiyoda S."/>
            <person name="Chovatia M."/>
            <person name="Davies K."/>
            <person name="Delmans M."/>
            <person name="Demura T."/>
            <person name="Dierschke T."/>
            <person name="Dolan L."/>
            <person name="Dorantes-Acosta A."/>
            <person name="Eklund D."/>
            <person name="Florent S."/>
            <person name="Flores-Sandoval E."/>
            <person name="Fujiyama A."/>
            <person name="Fukuzawa H."/>
            <person name="Galik B."/>
            <person name="Grimanelli D."/>
            <person name="Grimwood J."/>
            <person name="Grossniklaus U."/>
            <person name="Hamada T."/>
            <person name="Haseloff J."/>
            <person name="Hetherington A."/>
            <person name="Higo A."/>
            <person name="Hirakawa Y."/>
            <person name="Hundley H."/>
            <person name="Ikeda Y."/>
            <person name="Inoue K."/>
            <person name="Inoue S."/>
            <person name="Ishida S."/>
            <person name="Jia Q."/>
            <person name="Kakita M."/>
            <person name="Kanazawa T."/>
            <person name="Kawai Y."/>
            <person name="Kawashima T."/>
            <person name="Kennedy M."/>
            <person name="Kinose K."/>
            <person name="Kinoshita T."/>
            <person name="Kohara Y."/>
            <person name="Koide E."/>
            <person name="Komatsu K."/>
            <person name="Kopischke S."/>
            <person name="Kubo M."/>
            <person name="Kyozuka J."/>
            <person name="Lagercrantz U."/>
            <person name="Lin S."/>
            <person name="Lindquist E."/>
            <person name="Lipzen A."/>
            <person name="Lu C."/>
            <person name="Luna E."/>
            <person name="Martienssen R."/>
            <person name="Minamino N."/>
            <person name="Mizutani M."/>
            <person name="Mizutani M."/>
            <person name="Mochizuki N."/>
            <person name="Monte I."/>
            <person name="Mosher R."/>
            <person name="Nagasaki H."/>
            <person name="Nakagami H."/>
            <person name="Naramoto S."/>
            <person name="Nishitani K."/>
            <person name="Ohtani M."/>
            <person name="Okamoto T."/>
            <person name="Okumura M."/>
            <person name="Phillips J."/>
            <person name="Pollak B."/>
            <person name="Reinders A."/>
            <person name="Roevekamp M."/>
            <person name="Sano R."/>
            <person name="Sawa S."/>
            <person name="Schmid M."/>
            <person name="Shirakawa M."/>
            <person name="Solano R."/>
            <person name="Spunde A."/>
            <person name="Suetsugu N."/>
            <person name="Sugano S."/>
            <person name="Sugiyama A."/>
            <person name="Sun R."/>
            <person name="Suzuki Y."/>
            <person name="Takenaka M."/>
            <person name="Takezawa D."/>
            <person name="Tomogane H."/>
            <person name="Tsuzuki M."/>
            <person name="Ueda T."/>
            <person name="Umeda M."/>
            <person name="Ward J."/>
            <person name="Watanabe Y."/>
            <person name="Yazaki K."/>
            <person name="Yokoyama R."/>
            <person name="Yoshitake Y."/>
            <person name="Yotsui I."/>
            <person name="Zachgo S."/>
            <person name="Schmutz J."/>
        </authorList>
    </citation>
    <scope>NUCLEOTIDE SEQUENCE [LARGE SCALE GENOMIC DNA]</scope>
    <source>
        <strain evidence="2">cv. B-3</strain>
    </source>
</reference>
<organism evidence="1 2">
    <name type="scientific">Brassica campestris</name>
    <name type="common">Field mustard</name>
    <dbReference type="NCBI Taxonomy" id="3711"/>
    <lineage>
        <taxon>Eukaryota</taxon>
        <taxon>Viridiplantae</taxon>
        <taxon>Streptophyta</taxon>
        <taxon>Embryophyta</taxon>
        <taxon>Tracheophyta</taxon>
        <taxon>Spermatophyta</taxon>
        <taxon>Magnoliopsida</taxon>
        <taxon>eudicotyledons</taxon>
        <taxon>Gunneridae</taxon>
        <taxon>Pentapetalae</taxon>
        <taxon>rosids</taxon>
        <taxon>malvids</taxon>
        <taxon>Brassicales</taxon>
        <taxon>Brassicaceae</taxon>
        <taxon>Brassiceae</taxon>
        <taxon>Brassica</taxon>
    </lineage>
</organism>
<dbReference type="EMBL" id="CM010630">
    <property type="protein sequence ID" value="RID70892.1"/>
    <property type="molecule type" value="Genomic_DNA"/>
</dbReference>
<evidence type="ECO:0000313" key="1">
    <source>
        <dbReference type="EMBL" id="RID70892.1"/>
    </source>
</evidence>
<protein>
    <submittedName>
        <fullName evidence="1">Uncharacterized protein</fullName>
    </submittedName>
</protein>
<proteinExistence type="predicted"/>
<evidence type="ECO:0000313" key="2">
    <source>
        <dbReference type="Proteomes" id="UP000264353"/>
    </source>
</evidence>
<accession>A0A397ZZA0</accession>